<gene>
    <name evidence="1" type="ORF">UFOPK3482_00262</name>
</gene>
<proteinExistence type="predicted"/>
<organism evidence="1">
    <name type="scientific">freshwater metagenome</name>
    <dbReference type="NCBI Taxonomy" id="449393"/>
    <lineage>
        <taxon>unclassified sequences</taxon>
        <taxon>metagenomes</taxon>
        <taxon>ecological metagenomes</taxon>
    </lineage>
</organism>
<dbReference type="PROSITE" id="PS51257">
    <property type="entry name" value="PROKAR_LIPOPROTEIN"/>
    <property type="match status" value="1"/>
</dbReference>
<protein>
    <submittedName>
        <fullName evidence="1">Unannotated protein</fullName>
    </submittedName>
</protein>
<reference evidence="1" key="1">
    <citation type="submission" date="2020-05" db="EMBL/GenBank/DDBJ databases">
        <authorList>
            <person name="Chiriac C."/>
            <person name="Salcher M."/>
            <person name="Ghai R."/>
            <person name="Kavagutti S V."/>
        </authorList>
    </citation>
    <scope>NUCLEOTIDE SEQUENCE</scope>
</reference>
<evidence type="ECO:0000313" key="1">
    <source>
        <dbReference type="EMBL" id="CAB4882893.1"/>
    </source>
</evidence>
<accession>A0A6J7EU04</accession>
<dbReference type="EMBL" id="CAFBLZ010000012">
    <property type="protein sequence ID" value="CAB4882893.1"/>
    <property type="molecule type" value="Genomic_DNA"/>
</dbReference>
<name>A0A6J7EU04_9ZZZZ</name>
<sequence>MKKRTLALVAVAGLSSLIITGCGKSSDGSNNTSGNETNLTENAEASATTDFGSSLKIGTNATILLTAPAAFKPTVFASNYLQGWTANKVEVTITNNGSAALETSSIAFASKSGANVCTDILDGDNGINGAPTKSLAAGASETFIIGVGCDAKAGDPLEITATIGSDVVSVKGNLA</sequence>
<dbReference type="AlphaFoldDB" id="A0A6J7EU04"/>